<reference evidence="1" key="1">
    <citation type="submission" date="2020-05" db="EMBL/GenBank/DDBJ databases">
        <title>Mycena genomes resolve the evolution of fungal bioluminescence.</title>
        <authorList>
            <person name="Tsai I.J."/>
        </authorList>
    </citation>
    <scope>NUCLEOTIDE SEQUENCE</scope>
    <source>
        <strain evidence="1">160909Yilan</strain>
    </source>
</reference>
<dbReference type="Proteomes" id="UP000623467">
    <property type="component" value="Unassembled WGS sequence"/>
</dbReference>
<accession>A0A8H6YS94</accession>
<keyword evidence="2" id="KW-1185">Reference proteome</keyword>
<name>A0A8H6YS94_9AGAR</name>
<protein>
    <submittedName>
        <fullName evidence="1">Uncharacterized protein</fullName>
    </submittedName>
</protein>
<dbReference type="PANTHER" id="PTHR31912:SF34">
    <property type="entry name" value="NOTOCHORD-RELATED PROTEIN"/>
    <property type="match status" value="1"/>
</dbReference>
<organism evidence="1 2">
    <name type="scientific">Mycena sanguinolenta</name>
    <dbReference type="NCBI Taxonomy" id="230812"/>
    <lineage>
        <taxon>Eukaryota</taxon>
        <taxon>Fungi</taxon>
        <taxon>Dikarya</taxon>
        <taxon>Basidiomycota</taxon>
        <taxon>Agaricomycotina</taxon>
        <taxon>Agaricomycetes</taxon>
        <taxon>Agaricomycetidae</taxon>
        <taxon>Agaricales</taxon>
        <taxon>Marasmiineae</taxon>
        <taxon>Mycenaceae</taxon>
        <taxon>Mycena</taxon>
    </lineage>
</organism>
<dbReference type="EMBL" id="JACAZH010000007">
    <property type="protein sequence ID" value="KAF7364229.1"/>
    <property type="molecule type" value="Genomic_DNA"/>
</dbReference>
<proteinExistence type="predicted"/>
<gene>
    <name evidence="1" type="ORF">MSAN_01082500</name>
</gene>
<dbReference type="AlphaFoldDB" id="A0A8H6YS94"/>
<sequence length="1111" mass="125941">MFLAELESDMQMDIDSSNTNFAQLMSEFGQASEAEELGPDATRLLLQQEFEQMLENAYHDPALAPGVDEQHIADELPKTSDNDDEDTHCFDPDLVEDSAYFPYPNKTVMLLDVMDNLPRCRFTGDQISLILHFAKKLGVANVPSLKGFRKIQQTLQSNYGKKPEKSISHLGNVFYMNDIRDTLAANMANPLVAPHLHFYPEEMQGPISETFQAERWMEYTPLQLTPMYSRGNKRWWIEEVGQLHDGRYVLPHTWIVRNRVLTTDVSIVTRTEDGRWKLENGIEETVDAANLELDFNDIQAQFGDELTWVDDHAVPAMPNSMRKLVDDDEDLFVLMVSPWADDVSGNRSKQYNKHMNMCTGNGCLPGRLLQQEFHVHYISTSPHATSAEQFATFCNHVKSTETEPVKCFNAATKCTCRFIIRTPGLPADNPQQSEEASHMGSNANYPCRKCHWGGSKKEKETAEVYHQCHLAGVARNVAEIRENLERQLQMAMRGDQKGIEELQRATGTKDKVAQHWINILLKRADDLHCASPRRSKADIASEIQTWFDQQPGEKLNPLLDITGLDPSQDTPVELLHTILLGVMKYIWHFLNTSQWSDTDRHLLAIRLQSTDISGLTIPPIWAGYMIQYKNNLIGKHFKTLMQVLIFHVHKICTPEQFTLVKAASDLGARLWVPEIDDMDYYLEQLKIVVANLLDAFDTVDPLRILVKIKLHLLAHLPDDIRRFGPAIRFATEIYEAYNGVFRLCSIYSNRLAPSRDISLKFASMSRVKQLLSGGYWSDLTSKKWIQAGEAVQKILRTDPVFQRHLGWVPQAQLEPGTIKPLAVRKKPHSQMGRYSSIKILGRAEADAPGPDSEWKRGCSLIMQNGDKGCISTWVFCRDSGGKTIIGRIHELLLGPRSLVTIERFVVGSDSHFDFGWPILRRPRGHEITEGISSYIVLDASAVQHLCSVEHDCRKGNCQPLLKTREVQEREATEREVSLIKHTDDDHFVLNLAAFHNFTKICRALPRKFTEFVETRPYKDKVGDMAKINDAAHAHVLPAAVKRLYDDTRTRTCAEGDASLLPAPSPCPTAEVLLRQARAVKGAYYRACAWSSSAAPEARLRLRLPMRLRTAA</sequence>
<comment type="caution">
    <text evidence="1">The sequence shown here is derived from an EMBL/GenBank/DDBJ whole genome shotgun (WGS) entry which is preliminary data.</text>
</comment>
<evidence type="ECO:0000313" key="1">
    <source>
        <dbReference type="EMBL" id="KAF7364229.1"/>
    </source>
</evidence>
<evidence type="ECO:0000313" key="2">
    <source>
        <dbReference type="Proteomes" id="UP000623467"/>
    </source>
</evidence>
<dbReference type="PANTHER" id="PTHR31912">
    <property type="entry name" value="IP13529P"/>
    <property type="match status" value="1"/>
</dbReference>
<dbReference type="OrthoDB" id="2506088at2759"/>